<evidence type="ECO:0000313" key="1">
    <source>
        <dbReference type="EMBL" id="PSL18609.1"/>
    </source>
</evidence>
<dbReference type="Gene3D" id="3.30.460.40">
    <property type="match status" value="1"/>
</dbReference>
<organism evidence="1 2">
    <name type="scientific">Dyadobacter jiangsuensis</name>
    <dbReference type="NCBI Taxonomy" id="1591085"/>
    <lineage>
        <taxon>Bacteria</taxon>
        <taxon>Pseudomonadati</taxon>
        <taxon>Bacteroidota</taxon>
        <taxon>Cytophagia</taxon>
        <taxon>Cytophagales</taxon>
        <taxon>Spirosomataceae</taxon>
        <taxon>Dyadobacter</taxon>
    </lineage>
</organism>
<dbReference type="RefSeq" id="WP_106599714.1">
    <property type="nucleotide sequence ID" value="NZ_PYAS01000030.1"/>
</dbReference>
<evidence type="ECO:0000313" key="2">
    <source>
        <dbReference type="Proteomes" id="UP000241964"/>
    </source>
</evidence>
<sequence length="284" mass="31921">MDYSALKPVLDTIEQAMGTLGVDYYLIGALARDIWYQRSKINSRATRDVDFAVLVGSEQEYEAVKNHLIENKNYVPLRGNAYVLISPEKYQIDLLPFGEIASSGSILLEGQGMTKISVAGMQEVYERGTEKVEFQTGNTFKAATIAGIALLKLIAYDDRPEARQKDAKDIGNILLHYFDMHTEMIYENHLDLFADHDQIDSNQQWELTDIGAIVLGREMALIAQDNRALHERLVRILSGEIVADEKSQFIRLIAKDRGMEVQQVVASLNQVLWGLENTALPSSK</sequence>
<dbReference type="OrthoDB" id="5918411at2"/>
<gene>
    <name evidence="1" type="ORF">CLV60_13036</name>
</gene>
<proteinExistence type="predicted"/>
<protein>
    <submittedName>
        <fullName evidence="1">Putative nucleotidyltransferase</fullName>
    </submittedName>
</protein>
<keyword evidence="2" id="KW-1185">Reference proteome</keyword>
<comment type="caution">
    <text evidence="1">The sequence shown here is derived from an EMBL/GenBank/DDBJ whole genome shotgun (WGS) entry which is preliminary data.</text>
</comment>
<reference evidence="1 2" key="1">
    <citation type="submission" date="2018-03" db="EMBL/GenBank/DDBJ databases">
        <title>Genomic Encyclopedia of Archaeal and Bacterial Type Strains, Phase II (KMG-II): from individual species to whole genera.</title>
        <authorList>
            <person name="Goeker M."/>
        </authorList>
    </citation>
    <scope>NUCLEOTIDE SEQUENCE [LARGE SCALE GENOMIC DNA]</scope>
    <source>
        <strain evidence="1 2">DSM 29057</strain>
    </source>
</reference>
<dbReference type="Proteomes" id="UP000241964">
    <property type="component" value="Unassembled WGS sequence"/>
</dbReference>
<dbReference type="AlphaFoldDB" id="A0A2P8FA62"/>
<name>A0A2P8FA62_9BACT</name>
<dbReference type="GO" id="GO:0016740">
    <property type="term" value="F:transferase activity"/>
    <property type="evidence" value="ECO:0007669"/>
    <property type="project" value="UniProtKB-KW"/>
</dbReference>
<keyword evidence="1" id="KW-0808">Transferase</keyword>
<accession>A0A2P8FA62</accession>
<dbReference type="EMBL" id="PYAS01000030">
    <property type="protein sequence ID" value="PSL18609.1"/>
    <property type="molecule type" value="Genomic_DNA"/>
</dbReference>